<reference evidence="2" key="1">
    <citation type="submission" date="2014-12" db="EMBL/GenBank/DDBJ databases">
        <title>Insight into the proteome of Arion vulgaris.</title>
        <authorList>
            <person name="Aradska J."/>
            <person name="Bulat T."/>
            <person name="Smidak R."/>
            <person name="Sarate P."/>
            <person name="Gangsoo J."/>
            <person name="Sialana F."/>
            <person name="Bilban M."/>
            <person name="Lubec G."/>
        </authorList>
    </citation>
    <scope>NUCLEOTIDE SEQUENCE</scope>
    <source>
        <tissue evidence="2">Skin</tissue>
    </source>
</reference>
<dbReference type="EMBL" id="HACG01030716">
    <property type="protein sequence ID" value="CEK77581.1"/>
    <property type="molecule type" value="Transcribed_RNA"/>
</dbReference>
<accession>A0A0B7AC56</accession>
<feature type="non-terminal residue" evidence="2">
    <location>
        <position position="1"/>
    </location>
</feature>
<proteinExistence type="predicted"/>
<feature type="region of interest" description="Disordered" evidence="1">
    <location>
        <begin position="1"/>
        <end position="21"/>
    </location>
</feature>
<dbReference type="AlphaFoldDB" id="A0A0B7AC56"/>
<name>A0A0B7AC56_9EUPU</name>
<gene>
    <name evidence="2" type="primary">ORF105583</name>
</gene>
<sequence length="52" mass="6078">EERERQTVDPHDPMEVGNLYRRHPLIPQPAKLNTHLIQGMTTHSNGDCPYKR</sequence>
<protein>
    <submittedName>
        <fullName evidence="2">Uncharacterized protein</fullName>
    </submittedName>
</protein>
<feature type="compositionally biased region" description="Basic and acidic residues" evidence="1">
    <location>
        <begin position="1"/>
        <end position="14"/>
    </location>
</feature>
<organism evidence="2">
    <name type="scientific">Arion vulgaris</name>
    <dbReference type="NCBI Taxonomy" id="1028688"/>
    <lineage>
        <taxon>Eukaryota</taxon>
        <taxon>Metazoa</taxon>
        <taxon>Spiralia</taxon>
        <taxon>Lophotrochozoa</taxon>
        <taxon>Mollusca</taxon>
        <taxon>Gastropoda</taxon>
        <taxon>Heterobranchia</taxon>
        <taxon>Euthyneura</taxon>
        <taxon>Panpulmonata</taxon>
        <taxon>Eupulmonata</taxon>
        <taxon>Stylommatophora</taxon>
        <taxon>Helicina</taxon>
        <taxon>Arionoidea</taxon>
        <taxon>Arionidae</taxon>
        <taxon>Arion</taxon>
    </lineage>
</organism>
<evidence type="ECO:0000313" key="2">
    <source>
        <dbReference type="EMBL" id="CEK77581.1"/>
    </source>
</evidence>
<evidence type="ECO:0000256" key="1">
    <source>
        <dbReference type="SAM" id="MobiDB-lite"/>
    </source>
</evidence>